<gene>
    <name evidence="1" type="ORF">NATE_40</name>
</gene>
<sequence length="64" mass="7395">MKYVYLVFTKGDDERVTIAGAYTSQRKAWDTKEELAKDGTFVSCEKVPLNEDSYILLNVWSSRK</sequence>
<keyword evidence="2" id="KW-1185">Reference proteome</keyword>
<accession>A0AAE8YU78</accession>
<name>A0AAE8YU78_9CAUD</name>
<evidence type="ECO:0000313" key="2">
    <source>
        <dbReference type="Proteomes" id="UP000827544"/>
    </source>
</evidence>
<reference evidence="1" key="1">
    <citation type="submission" date="2021-10" db="EMBL/GenBank/DDBJ databases">
        <authorList>
            <person name="Lavering E.D."/>
            <person name="James R."/>
            <person name="Fairholm J.D."/>
            <person name="Ogilvie B.H."/>
            <person name="Thurgood T.L."/>
            <person name="Robison R.A."/>
            <person name="Grose J.H."/>
        </authorList>
    </citation>
    <scope>NUCLEOTIDE SEQUENCE</scope>
</reference>
<evidence type="ECO:0000313" key="1">
    <source>
        <dbReference type="EMBL" id="UGO50893.1"/>
    </source>
</evidence>
<dbReference type="Proteomes" id="UP000827544">
    <property type="component" value="Segment"/>
</dbReference>
<dbReference type="EMBL" id="OK499992">
    <property type="protein sequence ID" value="UGO50893.1"/>
    <property type="molecule type" value="Genomic_DNA"/>
</dbReference>
<proteinExistence type="predicted"/>
<organism evidence="1 2">
    <name type="scientific">Bacillus phage vB_BanS_Nate</name>
    <dbReference type="NCBI Taxonomy" id="2894788"/>
    <lineage>
        <taxon>Viruses</taxon>
        <taxon>Duplodnaviria</taxon>
        <taxon>Heunggongvirae</taxon>
        <taxon>Uroviricota</taxon>
        <taxon>Caudoviricetes</taxon>
        <taxon>Joanripponvirinae</taxon>
        <taxon>Natevirus</taxon>
        <taxon>Natevirus nate</taxon>
    </lineage>
</organism>
<protein>
    <submittedName>
        <fullName evidence="1">Uncharacterized protein</fullName>
    </submittedName>
</protein>